<dbReference type="OMA" id="KKRHQWS"/>
<keyword evidence="3" id="KW-1133">Transmembrane helix</keyword>
<keyword evidence="3" id="KW-0472">Membrane</keyword>
<keyword evidence="1" id="KW-0040">ANK repeat</keyword>
<reference evidence="6" key="1">
    <citation type="journal article" date="2017" name="Nat. Commun.">
        <title>The asparagus genome sheds light on the origin and evolution of a young Y chromosome.</title>
        <authorList>
            <person name="Harkess A."/>
            <person name="Zhou J."/>
            <person name="Xu C."/>
            <person name="Bowers J.E."/>
            <person name="Van der Hulst R."/>
            <person name="Ayyampalayam S."/>
            <person name="Mercati F."/>
            <person name="Riccardi P."/>
            <person name="McKain M.R."/>
            <person name="Kakrana A."/>
            <person name="Tang H."/>
            <person name="Ray J."/>
            <person name="Groenendijk J."/>
            <person name="Arikit S."/>
            <person name="Mathioni S.M."/>
            <person name="Nakano M."/>
            <person name="Shan H."/>
            <person name="Telgmann-Rauber A."/>
            <person name="Kanno A."/>
            <person name="Yue Z."/>
            <person name="Chen H."/>
            <person name="Li W."/>
            <person name="Chen Y."/>
            <person name="Xu X."/>
            <person name="Zhang Y."/>
            <person name="Luo S."/>
            <person name="Chen H."/>
            <person name="Gao J."/>
            <person name="Mao Z."/>
            <person name="Pires J.C."/>
            <person name="Luo M."/>
            <person name="Kudrna D."/>
            <person name="Wing R.A."/>
            <person name="Meyers B.C."/>
            <person name="Yi K."/>
            <person name="Kong H."/>
            <person name="Lavrijsen P."/>
            <person name="Sunseri F."/>
            <person name="Falavigna A."/>
            <person name="Ye Y."/>
            <person name="Leebens-Mack J.H."/>
            <person name="Chen G."/>
        </authorList>
    </citation>
    <scope>NUCLEOTIDE SEQUENCE [LARGE SCALE GENOMIC DNA]</scope>
    <source>
        <strain evidence="6">cv. DH0086</strain>
    </source>
</reference>
<evidence type="ECO:0000256" key="1">
    <source>
        <dbReference type="PROSITE-ProRule" id="PRU00023"/>
    </source>
</evidence>
<dbReference type="Gene3D" id="1.25.40.20">
    <property type="entry name" value="Ankyrin repeat-containing domain"/>
    <property type="match status" value="1"/>
</dbReference>
<feature type="transmembrane region" description="Helical" evidence="3">
    <location>
        <begin position="662"/>
        <end position="686"/>
    </location>
</feature>
<dbReference type="OrthoDB" id="745831at2759"/>
<keyword evidence="6" id="KW-1185">Reference proteome</keyword>
<accession>A0A5P1F207</accession>
<dbReference type="InterPro" id="IPR002110">
    <property type="entry name" value="Ankyrin_rpt"/>
</dbReference>
<protein>
    <recommendedName>
        <fullName evidence="4">PGG domain-containing protein</fullName>
    </recommendedName>
</protein>
<feature type="region of interest" description="Disordered" evidence="2">
    <location>
        <begin position="351"/>
        <end position="390"/>
    </location>
</feature>
<keyword evidence="3" id="KW-0812">Transmembrane</keyword>
<dbReference type="Proteomes" id="UP000243459">
    <property type="component" value="Chromosome 4"/>
</dbReference>
<feature type="transmembrane region" description="Helical" evidence="3">
    <location>
        <begin position="579"/>
        <end position="598"/>
    </location>
</feature>
<feature type="domain" description="PGG" evidence="4">
    <location>
        <begin position="545"/>
        <end position="642"/>
    </location>
</feature>
<dbReference type="AlphaFoldDB" id="A0A5P1F207"/>
<gene>
    <name evidence="5" type="ORF">A4U43_C04F17110</name>
</gene>
<name>A0A5P1F207_ASPOF</name>
<dbReference type="InterPro" id="IPR036770">
    <property type="entry name" value="Ankyrin_rpt-contain_sf"/>
</dbReference>
<proteinExistence type="predicted"/>
<evidence type="ECO:0000256" key="2">
    <source>
        <dbReference type="SAM" id="MobiDB-lite"/>
    </source>
</evidence>
<feature type="transmembrane region" description="Helical" evidence="3">
    <location>
        <begin position="619"/>
        <end position="642"/>
    </location>
</feature>
<dbReference type="Pfam" id="PF12796">
    <property type="entry name" value="Ank_2"/>
    <property type="match status" value="1"/>
</dbReference>
<feature type="repeat" description="ANK" evidence="1">
    <location>
        <begin position="121"/>
        <end position="153"/>
    </location>
</feature>
<sequence>MDPRLAAQDQETPSIYRDTSFLRSHRKIDDAIHQNNKDFLRERAKQGPVNLSEDPLLNVLIAYNKTDLAIEILAAIPDDQLSESNHDGDTALHVAATKGDVTMAQALIKRKQDLVNARNKQLETPLHKAALFGESEMFWLLVEKGGHPSARRENGATVLHSAIMGNAPSLALEIASEYRDLMTTRNDRAVTPLQLVVTIPDAFRSKLSLGSFSALIYDFIPLEDSIAANMTHKGDLEKQVTHENSDQSYWPLGDAAERAGIRFLTRHRSKFPPNYATFFDLLTTAWIPVSIAVRWIRVLLLIILKQMFSGVVYLEQQKIKHKQAMELVQYLAKDPSYWDFIVKGRTAPSEEETADSIRKRKPTVSSDDSGKMTRAKSMLGDTKNSDSRRWDESPLTLGAKMGLHEFVEQILKVCPQSAIFLDFEGRNILQVAIQNGQEKIVGIVESMVTGTNPVLPSWLLSSIDKNTKNTILHFAAEKMEKEDASPLQMQKELQWFERVKKLVPKDLEYSRNEGEKTAHELFTENHKDMVKDAKVQLVEIGKTCSGLVAAVVFASSFSIPGDQENGNPTFYHKTAFKVFSHSYVVGLSCASTALVLFLTLVNSPYREQDFRRSLPTRYFFAYVSLFLALVSLLVAFSCNIYLNIYGGRKAQTSEILPLVFELTIFPALCIFVLLYRGSDFGLAAFLRRFWH</sequence>
<dbReference type="PANTHER" id="PTHR24177:SF463">
    <property type="entry name" value="OS09G0331600 PROTEIN"/>
    <property type="match status" value="1"/>
</dbReference>
<dbReference type="EMBL" id="CM007384">
    <property type="protein sequence ID" value="ONK72222.1"/>
    <property type="molecule type" value="Genomic_DNA"/>
</dbReference>
<evidence type="ECO:0000259" key="4">
    <source>
        <dbReference type="Pfam" id="PF13962"/>
    </source>
</evidence>
<evidence type="ECO:0000313" key="5">
    <source>
        <dbReference type="EMBL" id="ONK72222.1"/>
    </source>
</evidence>
<dbReference type="InterPro" id="IPR026961">
    <property type="entry name" value="PGG_dom"/>
</dbReference>
<organism evidence="5 6">
    <name type="scientific">Asparagus officinalis</name>
    <name type="common">Garden asparagus</name>
    <dbReference type="NCBI Taxonomy" id="4686"/>
    <lineage>
        <taxon>Eukaryota</taxon>
        <taxon>Viridiplantae</taxon>
        <taxon>Streptophyta</taxon>
        <taxon>Embryophyta</taxon>
        <taxon>Tracheophyta</taxon>
        <taxon>Spermatophyta</taxon>
        <taxon>Magnoliopsida</taxon>
        <taxon>Liliopsida</taxon>
        <taxon>Asparagales</taxon>
        <taxon>Asparagaceae</taxon>
        <taxon>Asparagoideae</taxon>
        <taxon>Asparagus</taxon>
    </lineage>
</organism>
<dbReference type="PROSITE" id="PS50297">
    <property type="entry name" value="ANK_REP_REGION"/>
    <property type="match status" value="1"/>
</dbReference>
<dbReference type="PANTHER" id="PTHR24177">
    <property type="entry name" value="CASKIN"/>
    <property type="match status" value="1"/>
</dbReference>
<dbReference type="GO" id="GO:0016020">
    <property type="term" value="C:membrane"/>
    <property type="evidence" value="ECO:0007669"/>
    <property type="project" value="TreeGrafter"/>
</dbReference>
<evidence type="ECO:0000313" key="6">
    <source>
        <dbReference type="Proteomes" id="UP000243459"/>
    </source>
</evidence>
<evidence type="ECO:0000256" key="3">
    <source>
        <dbReference type="SAM" id="Phobius"/>
    </source>
</evidence>
<dbReference type="SMART" id="SM00248">
    <property type="entry name" value="ANK"/>
    <property type="match status" value="4"/>
</dbReference>
<feature type="repeat" description="ANK" evidence="1">
    <location>
        <begin position="87"/>
        <end position="119"/>
    </location>
</feature>
<dbReference type="Gramene" id="ONK72222">
    <property type="protein sequence ID" value="ONK72222"/>
    <property type="gene ID" value="A4U43_C04F17110"/>
</dbReference>
<dbReference type="PROSITE" id="PS50088">
    <property type="entry name" value="ANK_REPEAT"/>
    <property type="match status" value="2"/>
</dbReference>
<dbReference type="SUPFAM" id="SSF48403">
    <property type="entry name" value="Ankyrin repeat"/>
    <property type="match status" value="1"/>
</dbReference>
<dbReference type="Pfam" id="PF13962">
    <property type="entry name" value="PGG"/>
    <property type="match status" value="1"/>
</dbReference>